<accession>A0A484H088</accession>
<feature type="non-terminal residue" evidence="1">
    <location>
        <position position="103"/>
    </location>
</feature>
<reference evidence="1 2" key="1">
    <citation type="journal article" date="2018" name="Genomics">
        <title>Molecular footprints of inshore aquatic adaptation in Indo-Pacific humpback dolphin (Sousa chinensis).</title>
        <authorList>
            <person name="Ming Y."/>
            <person name="Jian J."/>
            <person name="Yu F."/>
            <person name="Yu X."/>
            <person name="Wang J."/>
            <person name="Liu W."/>
        </authorList>
    </citation>
    <scope>NUCLEOTIDE SEQUENCE [LARGE SCALE GENOMIC DNA]</scope>
    <source>
        <strain evidence="1">MY-2018</strain>
        <tissue evidence="1">Skin</tissue>
    </source>
</reference>
<dbReference type="EMBL" id="QWLN02001170">
    <property type="protein sequence ID" value="TEA41527.1"/>
    <property type="molecule type" value="Genomic_DNA"/>
</dbReference>
<proteinExistence type="predicted"/>
<evidence type="ECO:0000313" key="2">
    <source>
        <dbReference type="Proteomes" id="UP000295264"/>
    </source>
</evidence>
<sequence length="103" mass="10315">MILLKTMSTSVMVTFLPSITWQSLHSLDQFLPCISFPVALVSPCTANLRKASSRALSSGPAAAAPSLAPSDSSDSLLAALSFAGSPGDLGGVLLAGLGGLGLL</sequence>
<dbReference type="Proteomes" id="UP000295264">
    <property type="component" value="Unassembled WGS sequence"/>
</dbReference>
<name>A0A484H088_SOUCH</name>
<protein>
    <submittedName>
        <fullName evidence="1">Uncharacterized protein</fullName>
    </submittedName>
</protein>
<keyword evidence="2" id="KW-1185">Reference proteome</keyword>
<organism evidence="1 2">
    <name type="scientific">Sousa chinensis</name>
    <name type="common">Indo-pacific humpbacked dolphin</name>
    <name type="synonym">Steno chinensis</name>
    <dbReference type="NCBI Taxonomy" id="103600"/>
    <lineage>
        <taxon>Eukaryota</taxon>
        <taxon>Metazoa</taxon>
        <taxon>Chordata</taxon>
        <taxon>Craniata</taxon>
        <taxon>Vertebrata</taxon>
        <taxon>Euteleostomi</taxon>
        <taxon>Mammalia</taxon>
        <taxon>Eutheria</taxon>
        <taxon>Laurasiatheria</taxon>
        <taxon>Artiodactyla</taxon>
        <taxon>Whippomorpha</taxon>
        <taxon>Cetacea</taxon>
        <taxon>Odontoceti</taxon>
        <taxon>Delphinidae</taxon>
        <taxon>Sousa</taxon>
    </lineage>
</organism>
<gene>
    <name evidence="1" type="ORF">DBR06_SOUSAS28010015</name>
</gene>
<comment type="caution">
    <text evidence="1">The sequence shown here is derived from an EMBL/GenBank/DDBJ whole genome shotgun (WGS) entry which is preliminary data.</text>
</comment>
<evidence type="ECO:0000313" key="1">
    <source>
        <dbReference type="EMBL" id="TEA41527.1"/>
    </source>
</evidence>
<dbReference type="AlphaFoldDB" id="A0A484H088"/>